<dbReference type="InterPro" id="IPR009631">
    <property type="entry name" value="CGLD27-like"/>
</dbReference>
<dbReference type="PANTHER" id="PTHR34214">
    <property type="match status" value="1"/>
</dbReference>
<feature type="transmembrane region" description="Helical" evidence="3">
    <location>
        <begin position="69"/>
        <end position="92"/>
    </location>
</feature>
<geneLocation type="chloroplast" evidence="4"/>
<evidence type="ECO:0000256" key="3">
    <source>
        <dbReference type="SAM" id="Phobius"/>
    </source>
</evidence>
<dbReference type="AlphaFoldDB" id="A0A1Z1MRR6"/>
<dbReference type="EMBL" id="MF101452">
    <property type="protein sequence ID" value="ARW68522.1"/>
    <property type="molecule type" value="Genomic_DNA"/>
</dbReference>
<dbReference type="GeneID" id="33361767"/>
<feature type="transmembrane region" description="Helical" evidence="3">
    <location>
        <begin position="144"/>
        <end position="162"/>
    </location>
</feature>
<sequence length="165" mass="19916">MPTFNNDCPVPSDQQPFNEYLNLKKTSLFSQFNISVKQYIYKILATFIYLFCFLGFVLSFLMIYNIKFIKIFTLDFILVDIILICVFLRLYLSWSYISKRLLSATIFYEESGWYDGQVWVKTSDIMVRDRLIGLYQVIPFLKRIKYTLLVFIINLYFHYYLYSLF</sequence>
<keyword evidence="2 4" id="KW-0934">Plastid</keyword>
<organism evidence="4">
    <name type="scientific">Taenioma perpusillum</name>
    <dbReference type="NCBI Taxonomy" id="210852"/>
    <lineage>
        <taxon>Eukaryota</taxon>
        <taxon>Rhodophyta</taxon>
        <taxon>Florideophyceae</taxon>
        <taxon>Rhodymeniophycidae</taxon>
        <taxon>Ceramiales</taxon>
        <taxon>Delesseriaceae</taxon>
        <taxon>Taenioma</taxon>
    </lineage>
</organism>
<gene>
    <name evidence="4" type="primary">ycf36</name>
</gene>
<feature type="transmembrane region" description="Helical" evidence="3">
    <location>
        <begin position="39"/>
        <end position="63"/>
    </location>
</feature>
<accession>A0A1Z1MRR6</accession>
<dbReference type="GO" id="GO:0009536">
    <property type="term" value="C:plastid"/>
    <property type="evidence" value="ECO:0007669"/>
    <property type="project" value="UniProtKB-SubCell"/>
</dbReference>
<dbReference type="PANTHER" id="PTHR34214:SF3">
    <property type="entry name" value="PROTEIN CONSERVED IN THE GREEN LINEAGE AND DIATOMS 27, CHLOROPLASTIC"/>
    <property type="match status" value="1"/>
</dbReference>
<keyword evidence="3" id="KW-0472">Membrane</keyword>
<evidence type="ECO:0000313" key="4">
    <source>
        <dbReference type="EMBL" id="ARW68522.1"/>
    </source>
</evidence>
<keyword evidence="3" id="KW-1133">Transmembrane helix</keyword>
<dbReference type="RefSeq" id="YP_009399125.1">
    <property type="nucleotide sequence ID" value="NC_035295.1"/>
</dbReference>
<evidence type="ECO:0000256" key="2">
    <source>
        <dbReference type="ARBA" id="ARBA00022640"/>
    </source>
</evidence>
<evidence type="ECO:0000256" key="1">
    <source>
        <dbReference type="ARBA" id="ARBA00004474"/>
    </source>
</evidence>
<keyword evidence="3" id="KW-0812">Transmembrane</keyword>
<name>A0A1Z1MRR6_9FLOR</name>
<evidence type="ECO:0008006" key="5">
    <source>
        <dbReference type="Google" id="ProtNLM"/>
    </source>
</evidence>
<protein>
    <recommendedName>
        <fullName evidence="5">Ycf36</fullName>
    </recommendedName>
</protein>
<proteinExistence type="predicted"/>
<comment type="subcellular location">
    <subcellularLocation>
        <location evidence="1">Plastid</location>
    </subcellularLocation>
</comment>
<reference evidence="4" key="1">
    <citation type="journal article" date="2017" name="J. Phycol.">
        <title>Analysis of chloroplast genomes and a supermatrix inform reclassification of the Rhodomelaceae (Rhodophyta).</title>
        <authorList>
            <person name="Diaz-Tapia P."/>
            <person name="Maggs C.A."/>
            <person name="West J.A."/>
            <person name="Verbruggen H."/>
        </authorList>
    </citation>
    <scope>NUCLEOTIDE SEQUENCE</scope>
    <source>
        <strain evidence="4">PD1676</strain>
    </source>
</reference>
<keyword evidence="4" id="KW-0150">Chloroplast</keyword>
<dbReference type="Pfam" id="PF06799">
    <property type="entry name" value="CGLD27-like"/>
    <property type="match status" value="1"/>
</dbReference>